<protein>
    <submittedName>
        <fullName evidence="1">Uncharacterized protein</fullName>
    </submittedName>
</protein>
<dbReference type="Proteomes" id="UP000198598">
    <property type="component" value="Unassembled WGS sequence"/>
</dbReference>
<dbReference type="EMBL" id="FOLQ01000012">
    <property type="protein sequence ID" value="SFE29788.1"/>
    <property type="molecule type" value="Genomic_DNA"/>
</dbReference>
<evidence type="ECO:0000313" key="1">
    <source>
        <dbReference type="EMBL" id="SFE29788.1"/>
    </source>
</evidence>
<gene>
    <name evidence="1" type="ORF">SAMN05216167_11289</name>
</gene>
<dbReference type="AlphaFoldDB" id="A0A1I1ZEM8"/>
<accession>A0A1I1ZEM8</accession>
<evidence type="ECO:0000313" key="2">
    <source>
        <dbReference type="Proteomes" id="UP000198598"/>
    </source>
</evidence>
<proteinExistence type="predicted"/>
<organism evidence="1 2">
    <name type="scientific">Spirosoma endophyticum</name>
    <dbReference type="NCBI Taxonomy" id="662367"/>
    <lineage>
        <taxon>Bacteria</taxon>
        <taxon>Pseudomonadati</taxon>
        <taxon>Bacteroidota</taxon>
        <taxon>Cytophagia</taxon>
        <taxon>Cytophagales</taxon>
        <taxon>Cytophagaceae</taxon>
        <taxon>Spirosoma</taxon>
    </lineage>
</organism>
<sequence length="38" mass="4433">MIELKIYEKKLKQRKIAHLLEVPKTRLSEVLWGSAGLI</sequence>
<name>A0A1I1ZEM8_9BACT</name>
<keyword evidence="2" id="KW-1185">Reference proteome</keyword>
<reference evidence="1 2" key="1">
    <citation type="submission" date="2016-10" db="EMBL/GenBank/DDBJ databases">
        <authorList>
            <person name="de Groot N.N."/>
        </authorList>
    </citation>
    <scope>NUCLEOTIDE SEQUENCE [LARGE SCALE GENOMIC DNA]</scope>
    <source>
        <strain evidence="1 2">DSM 26130</strain>
    </source>
</reference>